<dbReference type="InterPro" id="IPR002052">
    <property type="entry name" value="DNA_methylase_N6_adenine_CS"/>
</dbReference>
<dbReference type="STRING" id="1294273.roselon_01474"/>
<evidence type="ECO:0000259" key="3">
    <source>
        <dbReference type="Pfam" id="PF05175"/>
    </source>
</evidence>
<keyword evidence="1 4" id="KW-0489">Methyltransferase</keyword>
<proteinExistence type="predicted"/>
<dbReference type="Proteomes" id="UP000019593">
    <property type="component" value="Chromosome"/>
</dbReference>
<dbReference type="SUPFAM" id="SSF53335">
    <property type="entry name" value="S-adenosyl-L-methionine-dependent methyltransferases"/>
    <property type="match status" value="1"/>
</dbReference>
<reference evidence="4 5" key="1">
    <citation type="submission" date="2013-03" db="EMBL/GenBank/DDBJ databases">
        <authorList>
            <person name="Fiebig A."/>
            <person name="Goeker M."/>
            <person name="Klenk H.-P.P."/>
        </authorList>
    </citation>
    <scope>NUCLEOTIDE SEQUENCE [LARGE SCALE GENOMIC DNA]</scope>
    <source>
        <strain evidence="5">DSM 19469</strain>
    </source>
</reference>
<dbReference type="PANTHER" id="PTHR47739:SF1">
    <property type="entry name" value="TRNA1(VAL) (ADENINE(37)-N6)-METHYLTRANSFERASE"/>
    <property type="match status" value="1"/>
</dbReference>
<dbReference type="EMBL" id="CP004372">
    <property type="protein sequence ID" value="AHM03857.1"/>
    <property type="molecule type" value="Genomic_DNA"/>
</dbReference>
<dbReference type="RefSeq" id="WP_025311696.1">
    <property type="nucleotide sequence ID" value="NZ_CP004372.1"/>
</dbReference>
<dbReference type="InterPro" id="IPR007848">
    <property type="entry name" value="Small_mtfrase_dom"/>
</dbReference>
<organism evidence="4 5">
    <name type="scientific">Roseicyclus elongatus DSM 19469</name>
    <dbReference type="NCBI Taxonomy" id="1294273"/>
    <lineage>
        <taxon>Bacteria</taxon>
        <taxon>Pseudomonadati</taxon>
        <taxon>Pseudomonadota</taxon>
        <taxon>Alphaproteobacteria</taxon>
        <taxon>Rhodobacterales</taxon>
        <taxon>Roseobacteraceae</taxon>
        <taxon>Roseicyclus</taxon>
    </lineage>
</organism>
<keyword evidence="2" id="KW-0949">S-adenosyl-L-methionine</keyword>
<dbReference type="Pfam" id="PF05175">
    <property type="entry name" value="MTS"/>
    <property type="match status" value="1"/>
</dbReference>
<dbReference type="GO" id="GO:0003676">
    <property type="term" value="F:nucleic acid binding"/>
    <property type="evidence" value="ECO:0007669"/>
    <property type="project" value="InterPro"/>
</dbReference>
<evidence type="ECO:0000256" key="1">
    <source>
        <dbReference type="ARBA" id="ARBA00022603"/>
    </source>
</evidence>
<keyword evidence="4" id="KW-0808">Transferase</keyword>
<name>W8S121_9RHOB</name>
<evidence type="ECO:0000313" key="4">
    <source>
        <dbReference type="EMBL" id="AHM03857.1"/>
    </source>
</evidence>
<dbReference type="InterPro" id="IPR029063">
    <property type="entry name" value="SAM-dependent_MTases_sf"/>
</dbReference>
<gene>
    <name evidence="4" type="ORF">roselon_01474</name>
</gene>
<feature type="domain" description="Methyltransferase small" evidence="3">
    <location>
        <begin position="33"/>
        <end position="120"/>
    </location>
</feature>
<protein>
    <submittedName>
        <fullName evidence="4">Putative O-methyltransferase</fullName>
    </submittedName>
</protein>
<dbReference type="HOGENOM" id="CLU_061983_1_1_5"/>
<evidence type="ECO:0000256" key="2">
    <source>
        <dbReference type="ARBA" id="ARBA00022691"/>
    </source>
</evidence>
<dbReference type="InterPro" id="IPR050210">
    <property type="entry name" value="tRNA_Adenine-N(6)_MTase"/>
</dbReference>
<accession>W8S121</accession>
<dbReference type="GO" id="GO:0008757">
    <property type="term" value="F:S-adenosylmethionine-dependent methyltransferase activity"/>
    <property type="evidence" value="ECO:0007669"/>
    <property type="project" value="UniProtKB-ARBA"/>
</dbReference>
<keyword evidence="5" id="KW-1185">Reference proteome</keyword>
<dbReference type="PANTHER" id="PTHR47739">
    <property type="entry name" value="TRNA1(VAL) (ADENINE(37)-N6)-METHYLTRANSFERASE"/>
    <property type="match status" value="1"/>
</dbReference>
<sequence length="245" mass="25788">MNEGGLTCDAFLGGRVHAWQPARGYRAGTDPVFLAAACPARAGQSVLELGCGVGVASLCLRARVPDVRIMGVERQAAYADLARRNGLDVTLADLAALPAALRARSFDHVIANPPYFATGDGTAARDDGREAALREATPLSVWIGAARARLRPKGWLTMIQSADRLPDCLAALAGGFGAISILPLQSRMGRPARRILLRARKGGKAPFTLLAPLVLHAGVRHEKDGDDFAPVAASVLRDGAPIDWG</sequence>
<dbReference type="PROSITE" id="PS00092">
    <property type="entry name" value="N6_MTASE"/>
    <property type="match status" value="1"/>
</dbReference>
<dbReference type="OrthoDB" id="5489421at2"/>
<dbReference type="AlphaFoldDB" id="W8S121"/>
<dbReference type="eggNOG" id="COG4123">
    <property type="taxonomic scope" value="Bacteria"/>
</dbReference>
<evidence type="ECO:0000313" key="5">
    <source>
        <dbReference type="Proteomes" id="UP000019593"/>
    </source>
</evidence>
<dbReference type="GO" id="GO:0008170">
    <property type="term" value="F:N-methyltransferase activity"/>
    <property type="evidence" value="ECO:0007669"/>
    <property type="project" value="UniProtKB-ARBA"/>
</dbReference>
<dbReference type="GO" id="GO:0032259">
    <property type="term" value="P:methylation"/>
    <property type="evidence" value="ECO:0007669"/>
    <property type="project" value="UniProtKB-KW"/>
</dbReference>
<dbReference type="KEGG" id="red:roselon_01474"/>
<dbReference type="PATRIC" id="fig|1294273.3.peg.1450"/>
<dbReference type="Gene3D" id="3.40.50.150">
    <property type="entry name" value="Vaccinia Virus protein VP39"/>
    <property type="match status" value="1"/>
</dbReference>